<accession>A0A7X3CTU5</accession>
<dbReference type="GO" id="GO:0003700">
    <property type="term" value="F:DNA-binding transcription factor activity"/>
    <property type="evidence" value="ECO:0007669"/>
    <property type="project" value="InterPro"/>
</dbReference>
<evidence type="ECO:0000313" key="6">
    <source>
        <dbReference type="EMBL" id="MUG73195.1"/>
    </source>
</evidence>
<evidence type="ECO:0000256" key="4">
    <source>
        <dbReference type="SAM" id="MobiDB-lite"/>
    </source>
</evidence>
<feature type="region of interest" description="Disordered" evidence="4">
    <location>
        <begin position="292"/>
        <end position="312"/>
    </location>
</feature>
<proteinExistence type="predicted"/>
<keyword evidence="1" id="KW-0805">Transcription regulation</keyword>
<evidence type="ECO:0000256" key="2">
    <source>
        <dbReference type="ARBA" id="ARBA00023125"/>
    </source>
</evidence>
<evidence type="ECO:0000313" key="7">
    <source>
        <dbReference type="Proteomes" id="UP000450917"/>
    </source>
</evidence>
<dbReference type="GO" id="GO:0043565">
    <property type="term" value="F:sequence-specific DNA binding"/>
    <property type="evidence" value="ECO:0007669"/>
    <property type="project" value="InterPro"/>
</dbReference>
<evidence type="ECO:0000256" key="3">
    <source>
        <dbReference type="ARBA" id="ARBA00023163"/>
    </source>
</evidence>
<dbReference type="AlphaFoldDB" id="A0A7X3CTU5"/>
<dbReference type="EMBL" id="WNZX01000022">
    <property type="protein sequence ID" value="MUG73195.1"/>
    <property type="molecule type" value="Genomic_DNA"/>
</dbReference>
<keyword evidence="2" id="KW-0238">DNA-binding</keyword>
<protein>
    <submittedName>
        <fullName evidence="6">Helix-turn-helix domain-containing protein</fullName>
    </submittedName>
</protein>
<dbReference type="Pfam" id="PF12833">
    <property type="entry name" value="HTH_18"/>
    <property type="match status" value="1"/>
</dbReference>
<dbReference type="RefSeq" id="WP_127608587.1">
    <property type="nucleotide sequence ID" value="NZ_JARTHJ010000051.1"/>
</dbReference>
<dbReference type="InterPro" id="IPR009057">
    <property type="entry name" value="Homeodomain-like_sf"/>
</dbReference>
<feature type="domain" description="HTH araC/xylS-type" evidence="5">
    <location>
        <begin position="197"/>
        <end position="295"/>
    </location>
</feature>
<dbReference type="PANTHER" id="PTHR43280">
    <property type="entry name" value="ARAC-FAMILY TRANSCRIPTIONAL REGULATOR"/>
    <property type="match status" value="1"/>
</dbReference>
<evidence type="ECO:0000259" key="5">
    <source>
        <dbReference type="PROSITE" id="PS01124"/>
    </source>
</evidence>
<keyword evidence="3" id="KW-0804">Transcription</keyword>
<dbReference type="PROSITE" id="PS00041">
    <property type="entry name" value="HTH_ARAC_FAMILY_1"/>
    <property type="match status" value="1"/>
</dbReference>
<dbReference type="SMART" id="SM00342">
    <property type="entry name" value="HTH_ARAC"/>
    <property type="match status" value="1"/>
</dbReference>
<evidence type="ECO:0000256" key="1">
    <source>
        <dbReference type="ARBA" id="ARBA00023015"/>
    </source>
</evidence>
<dbReference type="PROSITE" id="PS01124">
    <property type="entry name" value="HTH_ARAC_FAMILY_2"/>
    <property type="match status" value="1"/>
</dbReference>
<name>A0A7X3CTU5_9BACL</name>
<dbReference type="PANTHER" id="PTHR43280:SF2">
    <property type="entry name" value="HTH-TYPE TRANSCRIPTIONAL REGULATOR EXSA"/>
    <property type="match status" value="1"/>
</dbReference>
<gene>
    <name evidence="6" type="ORF">GNP93_21420</name>
</gene>
<dbReference type="InterPro" id="IPR018060">
    <property type="entry name" value="HTH_AraC"/>
</dbReference>
<organism evidence="6 7">
    <name type="scientific">Paenibacillus validus</name>
    <dbReference type="NCBI Taxonomy" id="44253"/>
    <lineage>
        <taxon>Bacteria</taxon>
        <taxon>Bacillati</taxon>
        <taxon>Bacillota</taxon>
        <taxon>Bacilli</taxon>
        <taxon>Bacillales</taxon>
        <taxon>Paenibacillaceae</taxon>
        <taxon>Paenibacillus</taxon>
    </lineage>
</organism>
<comment type="caution">
    <text evidence="6">The sequence shown here is derived from an EMBL/GenBank/DDBJ whole genome shotgun (WGS) entry which is preliminary data.</text>
</comment>
<dbReference type="Gene3D" id="1.10.10.60">
    <property type="entry name" value="Homeodomain-like"/>
    <property type="match status" value="2"/>
</dbReference>
<dbReference type="InterPro" id="IPR018062">
    <property type="entry name" value="HTH_AraC-typ_CS"/>
</dbReference>
<keyword evidence="7" id="KW-1185">Reference proteome</keyword>
<dbReference type="InterPro" id="IPR037923">
    <property type="entry name" value="HTH-like"/>
</dbReference>
<reference evidence="6 7" key="1">
    <citation type="submission" date="2019-11" db="EMBL/GenBank/DDBJ databases">
        <title>Draft genome sequences of five Paenibacillus species of dairy origin.</title>
        <authorList>
            <person name="Olajide A.M."/>
            <person name="Chen S."/>
            <person name="Lapointe G."/>
        </authorList>
    </citation>
    <scope>NUCLEOTIDE SEQUENCE [LARGE SCALE GENOMIC DNA]</scope>
    <source>
        <strain evidence="6 7">2CS3</strain>
    </source>
</reference>
<dbReference type="SUPFAM" id="SSF46689">
    <property type="entry name" value="Homeodomain-like"/>
    <property type="match status" value="2"/>
</dbReference>
<sequence length="312" mass="35020">MPVQSDVMIEDVVYQNPLLFLKIWEIRSDKSEDGTSGSPDPCLWHYHKEVEFLAIVDGMLGVQTKHDYVALGPGDVMVLGSSQLHRTHKAAVGELKYVVFQVDLTQHFDQSTLPYLSSFSELTEPLSKLNYIFAENAAARAQAHALVMNIYTEALQRTRGYELAVSSAIKQLLLLLIRSDERGVLGGVQDADLLRLRPALDYVDRHLSEKISVEDVCAVLHLSYHYFIKLFKKVIGLSFIDYVNYKRVKTAERLLLTQDLSVTEVGERVGIPNMAQFYKLFKRHNACSPKTFKQRMQSGGGPASREAAAGAD</sequence>
<dbReference type="SUPFAM" id="SSF51215">
    <property type="entry name" value="Regulatory protein AraC"/>
    <property type="match status" value="1"/>
</dbReference>
<dbReference type="Proteomes" id="UP000450917">
    <property type="component" value="Unassembled WGS sequence"/>
</dbReference>